<dbReference type="GO" id="GO:0003964">
    <property type="term" value="F:RNA-directed DNA polymerase activity"/>
    <property type="evidence" value="ECO:0007669"/>
    <property type="project" value="UniProtKB-KW"/>
</dbReference>
<feature type="region of interest" description="Disordered" evidence="20">
    <location>
        <begin position="436"/>
        <end position="456"/>
    </location>
</feature>
<feature type="compositionally biased region" description="Basic residues" evidence="20">
    <location>
        <begin position="1408"/>
        <end position="1420"/>
    </location>
</feature>
<keyword evidence="6" id="KW-0808">Transferase</keyword>
<dbReference type="GO" id="GO:0003677">
    <property type="term" value="F:DNA binding"/>
    <property type="evidence" value="ECO:0007669"/>
    <property type="project" value="UniProtKB-KW"/>
</dbReference>
<evidence type="ECO:0000256" key="4">
    <source>
        <dbReference type="ARBA" id="ARBA00012493"/>
    </source>
</evidence>
<dbReference type="Pfam" id="PF17921">
    <property type="entry name" value="Integrase_H2C2"/>
    <property type="match status" value="1"/>
</dbReference>
<dbReference type="InterPro" id="IPR043502">
    <property type="entry name" value="DNA/RNA_pol_sf"/>
</dbReference>
<dbReference type="FunFam" id="1.10.340.70:FF:000001">
    <property type="entry name" value="Retrovirus-related Pol polyprotein from transposon gypsy-like Protein"/>
    <property type="match status" value="1"/>
</dbReference>
<dbReference type="Pfam" id="PF00078">
    <property type="entry name" value="RVT_1"/>
    <property type="match status" value="1"/>
</dbReference>
<dbReference type="GO" id="GO:0046872">
    <property type="term" value="F:metal ion binding"/>
    <property type="evidence" value="ECO:0007669"/>
    <property type="project" value="UniProtKB-KW"/>
</dbReference>
<dbReference type="SMART" id="SM00298">
    <property type="entry name" value="CHROMO"/>
    <property type="match status" value="1"/>
</dbReference>
<dbReference type="SUPFAM" id="SSF50630">
    <property type="entry name" value="Acid proteases"/>
    <property type="match status" value="1"/>
</dbReference>
<keyword evidence="5" id="KW-0645">Protease</keyword>
<evidence type="ECO:0000259" key="22">
    <source>
        <dbReference type="PROSITE" id="PS50878"/>
    </source>
</evidence>
<comment type="similarity">
    <text evidence="2">Belongs to the beta type-B retroviral polymerase family. HERV class-II K(HML-2) pol subfamily.</text>
</comment>
<dbReference type="InterPro" id="IPR056924">
    <property type="entry name" value="SH3_Tf2-1"/>
</dbReference>
<dbReference type="GO" id="GO:0015074">
    <property type="term" value="P:DNA integration"/>
    <property type="evidence" value="ECO:0007669"/>
    <property type="project" value="UniProtKB-KW"/>
</dbReference>
<dbReference type="Gene3D" id="3.30.70.270">
    <property type="match status" value="2"/>
</dbReference>
<keyword evidence="25" id="KW-1185">Reference proteome</keyword>
<dbReference type="EMBL" id="RJVU01043729">
    <property type="protein sequence ID" value="ROL44847.1"/>
    <property type="molecule type" value="Genomic_DNA"/>
</dbReference>
<dbReference type="InterPro" id="IPR023780">
    <property type="entry name" value="Chromo_domain"/>
</dbReference>
<dbReference type="GO" id="GO:0003887">
    <property type="term" value="F:DNA-directed DNA polymerase activity"/>
    <property type="evidence" value="ECO:0007669"/>
    <property type="project" value="UniProtKB-KW"/>
</dbReference>
<keyword evidence="17" id="KW-0238">DNA-binding</keyword>
<feature type="domain" description="Integrase catalytic" evidence="23">
    <location>
        <begin position="1046"/>
        <end position="1205"/>
    </location>
</feature>
<evidence type="ECO:0000256" key="14">
    <source>
        <dbReference type="ARBA" id="ARBA00022908"/>
    </source>
</evidence>
<feature type="domain" description="Reverse transcriptase" evidence="22">
    <location>
        <begin position="527"/>
        <end position="706"/>
    </location>
</feature>
<dbReference type="CDD" id="cd01647">
    <property type="entry name" value="RT_LTR"/>
    <property type="match status" value="1"/>
</dbReference>
<dbReference type="PROSITE" id="PS50013">
    <property type="entry name" value="CHROMO_2"/>
    <property type="match status" value="1"/>
</dbReference>
<evidence type="ECO:0000259" key="21">
    <source>
        <dbReference type="PROSITE" id="PS50013"/>
    </source>
</evidence>
<name>A0A3N0YFB4_ANAGA</name>
<dbReference type="InterPro" id="IPR000953">
    <property type="entry name" value="Chromo/chromo_shadow_dom"/>
</dbReference>
<organism evidence="24 25">
    <name type="scientific">Anabarilius grahami</name>
    <name type="common">Kanglang fish</name>
    <name type="synonym">Barilius grahami</name>
    <dbReference type="NCBI Taxonomy" id="495550"/>
    <lineage>
        <taxon>Eukaryota</taxon>
        <taxon>Metazoa</taxon>
        <taxon>Chordata</taxon>
        <taxon>Craniata</taxon>
        <taxon>Vertebrata</taxon>
        <taxon>Euteleostomi</taxon>
        <taxon>Actinopterygii</taxon>
        <taxon>Neopterygii</taxon>
        <taxon>Teleostei</taxon>
        <taxon>Ostariophysi</taxon>
        <taxon>Cypriniformes</taxon>
        <taxon>Xenocyprididae</taxon>
        <taxon>Xenocypridinae</taxon>
        <taxon>Xenocypridinae incertae sedis</taxon>
        <taxon>Anabarilius</taxon>
    </lineage>
</organism>
<proteinExistence type="inferred from homology"/>
<dbReference type="InterPro" id="IPR041588">
    <property type="entry name" value="Integrase_H2C2"/>
</dbReference>
<dbReference type="CDD" id="cd09274">
    <property type="entry name" value="RNase_HI_RT_Ty3"/>
    <property type="match status" value="1"/>
</dbReference>
<dbReference type="InterPro" id="IPR001584">
    <property type="entry name" value="Integrase_cat-core"/>
</dbReference>
<dbReference type="GO" id="GO:0005634">
    <property type="term" value="C:nucleus"/>
    <property type="evidence" value="ECO:0007669"/>
    <property type="project" value="UniProtKB-SubCell"/>
</dbReference>
<dbReference type="Gene3D" id="2.40.50.40">
    <property type="match status" value="1"/>
</dbReference>
<dbReference type="GO" id="GO:0006508">
    <property type="term" value="P:proteolysis"/>
    <property type="evidence" value="ECO:0007669"/>
    <property type="project" value="UniProtKB-KW"/>
</dbReference>
<keyword evidence="9" id="KW-0479">Metal-binding</keyword>
<sequence length="1457" mass="166695">MPKDSEGKKFPEYLQFSKSANGREKQKRDWLSYSPSMDSLYRMPCMLFSDDLRKTSTSALNSKEGYKTADLKWRRMYNKFPDHEARRPIHATRYDHRTVIFNTYTAGHFFSCPCESHGQTSDIQRRGGGLQRLKEVFGQQTADLSIHDQLFNIRQERNETVSSYAVRFRTLAYISGWNETALITAFRHGLREEVKQWIVVYEDSLGLESLIQKSIRVSQRLAACSPFAPAVNPPPISPSVAPPAPEPMQVDTYHLTTSERQRRMHLRLCLYCGGDGHQLPTCPVRPPRPAVSTIQLPPQTARLTKTWVNLKHCQSSVSVQALIDSGSAGNFINQQTLAHLNAKRQRSPVDLKITTVQGKPLGRGHVRYFSPTLVLRVGHLHVEDITFMVLEESTADLILGRPWLNLHQPYIHWPTGEILKWGKNCHENCITLPVKVPQSSSSSRKPPLPVQSTSVESPETQVQVTIPSTYRAFQDVFSKRLATQLPPHRPWDCAIDLLPGATVPKGRVYPLSIPEQKAMEEYVQEALKQEFIRPSISPAASSFFFVAKKDGGLRPCIDYRHLNSQTVKFSYPLPLVPAALEQLRGATIFSKLDLRSAYNLIRIRKGDEWKTAFITPSGHYEYQVMPYGLSNSPSVFQNYMNEVFRDYLNKFVIIYIDDILIYSHRYEDHVNHVKLVLQKLREHKLYLKLEKCEFHTSSVQFLGYVIDPNGVKMDQGKVEAITHWKQPNTIKELQRFLGFANFYRRFINNYSMLSSPLTSLLRNRPKSLSWNPAATNAFHQMKLAFKSAPILVHPDPNRQFIVEVDASSTGVGAVLSQRQGDPPRLHPCAFYSKKLSPAEQNYDIGNRELLAIKLALEEWRHWLEGAKLPFEVITDHRNLEYLRDAKRLNHRQARWALFFTRFNFKVTYRPGDQNNRADALSRLHQADPDPETPEPILPPAMVVSPIQWAINQQLQQENLLQPAPPGGPEGRMYVPPHHRITLLDLAHSSPGSGHPGRRRTLSLLQQRYWWPSMPQDISRYIRGCSVCAIADTPRRLPEGKLVPLPIPERPWTHLGIDFMTDLPSSQGLTCVLVVVDRFSKSCKLIPLKGLPTAFEAAEALFNNVFRHFGLPEDIVSDRGPQFISRVWNAFFRLLGVSVSLSSGYHPQTNGQTERKIQEIGRFLRVYCHRNQDCWSQYLPWAEYAQNSLQQSTTGLTPFQCVLGYQPPLFPWSGEPSEIPAVDHWFRQSERVWDSAHVHLQQAVRRHKEQADARRRPTPQYQPGQQVWLSTRDIRLRLPCRKLSPRYIGPFTIERQLNEVTYRLQLPAQYRISPSFHVSLLKPFTDSLSPPSTEPGDDAVPPPPAIDEDTSIYRVRAILDSRRRGSQLEYLVDWENYGPEERCWVNRQDILDPSLLTEFHQEHPDRPAPRGRGRPRRRRRSQPSGAARGGGGTVTATQPALSDTDTYATPTRSQSPEY</sequence>
<keyword evidence="11" id="KW-0255">Endonuclease</keyword>
<evidence type="ECO:0000256" key="1">
    <source>
        <dbReference type="ARBA" id="ARBA00004123"/>
    </source>
</evidence>
<feature type="compositionally biased region" description="Basic and acidic residues" evidence="20">
    <location>
        <begin position="1"/>
        <end position="11"/>
    </location>
</feature>
<dbReference type="InterPro" id="IPR050951">
    <property type="entry name" value="Retrovirus_Pol_polyprotein"/>
</dbReference>
<keyword evidence="16" id="KW-0239">DNA-directed DNA polymerase</keyword>
<evidence type="ECO:0000313" key="24">
    <source>
        <dbReference type="EMBL" id="ROL44847.1"/>
    </source>
</evidence>
<keyword evidence="12" id="KW-0378">Hydrolase</keyword>
<dbReference type="Proteomes" id="UP000281406">
    <property type="component" value="Unassembled WGS sequence"/>
</dbReference>
<feature type="region of interest" description="Disordered" evidence="20">
    <location>
        <begin position="1396"/>
        <end position="1457"/>
    </location>
</feature>
<dbReference type="InterPro" id="IPR043128">
    <property type="entry name" value="Rev_trsase/Diguanyl_cyclase"/>
</dbReference>
<evidence type="ECO:0000256" key="5">
    <source>
        <dbReference type="ARBA" id="ARBA00022670"/>
    </source>
</evidence>
<dbReference type="PANTHER" id="PTHR37984">
    <property type="entry name" value="PROTEIN CBG26694"/>
    <property type="match status" value="1"/>
</dbReference>
<dbReference type="GO" id="GO:0006310">
    <property type="term" value="P:DNA recombination"/>
    <property type="evidence" value="ECO:0007669"/>
    <property type="project" value="UniProtKB-KW"/>
</dbReference>
<reference evidence="24 25" key="1">
    <citation type="submission" date="2018-10" db="EMBL/GenBank/DDBJ databases">
        <title>Genome assembly for a Yunnan-Guizhou Plateau 3E fish, Anabarilius grahami (Regan), and its evolutionary and genetic applications.</title>
        <authorList>
            <person name="Jiang W."/>
        </authorList>
    </citation>
    <scope>NUCLEOTIDE SEQUENCE [LARGE SCALE GENOMIC DNA]</scope>
    <source>
        <strain evidence="24">AG-KIZ</strain>
        <tissue evidence="24">Muscle</tissue>
    </source>
</reference>
<dbReference type="Gene3D" id="2.40.70.10">
    <property type="entry name" value="Acid Proteases"/>
    <property type="match status" value="1"/>
</dbReference>
<dbReference type="PANTHER" id="PTHR37984:SF5">
    <property type="entry name" value="PROTEIN NYNRIN-LIKE"/>
    <property type="match status" value="1"/>
</dbReference>
<feature type="region of interest" description="Disordered" evidence="20">
    <location>
        <begin position="1326"/>
        <end position="1347"/>
    </location>
</feature>
<dbReference type="OrthoDB" id="8052860at2759"/>
<dbReference type="InterPro" id="IPR012337">
    <property type="entry name" value="RNaseH-like_sf"/>
</dbReference>
<dbReference type="GO" id="GO:0004523">
    <property type="term" value="F:RNA-DNA hybrid ribonuclease activity"/>
    <property type="evidence" value="ECO:0007669"/>
    <property type="project" value="UniProtKB-EC"/>
</dbReference>
<dbReference type="Gene3D" id="3.30.420.10">
    <property type="entry name" value="Ribonuclease H-like superfamily/Ribonuclease H"/>
    <property type="match status" value="1"/>
</dbReference>
<feature type="compositionally biased region" description="Basic and acidic residues" evidence="20">
    <location>
        <begin position="1398"/>
        <end position="1407"/>
    </location>
</feature>
<evidence type="ECO:0000256" key="18">
    <source>
        <dbReference type="ARBA" id="ARBA00023172"/>
    </source>
</evidence>
<dbReference type="Pfam" id="PF00665">
    <property type="entry name" value="rve"/>
    <property type="match status" value="1"/>
</dbReference>
<keyword evidence="18" id="KW-0233">DNA recombination</keyword>
<evidence type="ECO:0000256" key="9">
    <source>
        <dbReference type="ARBA" id="ARBA00022723"/>
    </source>
</evidence>
<evidence type="ECO:0000256" key="12">
    <source>
        <dbReference type="ARBA" id="ARBA00022801"/>
    </source>
</evidence>
<dbReference type="FunFam" id="3.30.420.10:FF:000032">
    <property type="entry name" value="Retrovirus-related Pol polyprotein from transposon 297-like Protein"/>
    <property type="match status" value="1"/>
</dbReference>
<dbReference type="FunFam" id="3.30.70.270:FF:000020">
    <property type="entry name" value="Transposon Tf2-6 polyprotein-like Protein"/>
    <property type="match status" value="1"/>
</dbReference>
<feature type="region of interest" description="Disordered" evidence="20">
    <location>
        <begin position="1"/>
        <end position="27"/>
    </location>
</feature>
<comment type="caution">
    <text evidence="24">The sequence shown here is derived from an EMBL/GenBank/DDBJ whole genome shotgun (WGS) entry which is preliminary data.</text>
</comment>
<evidence type="ECO:0000256" key="6">
    <source>
        <dbReference type="ARBA" id="ARBA00022679"/>
    </source>
</evidence>
<dbReference type="Pfam" id="PF24626">
    <property type="entry name" value="SH3_Tf2-1"/>
    <property type="match status" value="1"/>
</dbReference>
<dbReference type="GO" id="GO:0004190">
    <property type="term" value="F:aspartic-type endopeptidase activity"/>
    <property type="evidence" value="ECO:0007669"/>
    <property type="project" value="UniProtKB-KW"/>
</dbReference>
<evidence type="ECO:0000256" key="8">
    <source>
        <dbReference type="ARBA" id="ARBA00022722"/>
    </source>
</evidence>
<dbReference type="Pfam" id="PF00385">
    <property type="entry name" value="Chromo"/>
    <property type="match status" value="1"/>
</dbReference>
<dbReference type="Gene3D" id="3.10.10.10">
    <property type="entry name" value="HIV Type 1 Reverse Transcriptase, subunit A, domain 1"/>
    <property type="match status" value="1"/>
</dbReference>
<evidence type="ECO:0000256" key="20">
    <source>
        <dbReference type="SAM" id="MobiDB-lite"/>
    </source>
</evidence>
<evidence type="ECO:0000256" key="16">
    <source>
        <dbReference type="ARBA" id="ARBA00022932"/>
    </source>
</evidence>
<keyword evidence="7" id="KW-0548">Nucleotidyltransferase</keyword>
<evidence type="ECO:0000259" key="23">
    <source>
        <dbReference type="PROSITE" id="PS50994"/>
    </source>
</evidence>
<dbReference type="SUPFAM" id="SSF56672">
    <property type="entry name" value="DNA/RNA polymerases"/>
    <property type="match status" value="1"/>
</dbReference>
<keyword evidence="14" id="KW-0229">DNA integration</keyword>
<dbReference type="SUPFAM" id="SSF54160">
    <property type="entry name" value="Chromo domain-like"/>
    <property type="match status" value="1"/>
</dbReference>
<feature type="compositionally biased region" description="Polar residues" evidence="20">
    <location>
        <begin position="437"/>
        <end position="456"/>
    </location>
</feature>
<dbReference type="Pfam" id="PF03732">
    <property type="entry name" value="Retrotrans_gag"/>
    <property type="match status" value="1"/>
</dbReference>
<dbReference type="InterPro" id="IPR000477">
    <property type="entry name" value="RT_dom"/>
</dbReference>
<evidence type="ECO:0000256" key="11">
    <source>
        <dbReference type="ARBA" id="ARBA00022759"/>
    </source>
</evidence>
<dbReference type="Pfam" id="PF17917">
    <property type="entry name" value="RT_RNaseH"/>
    <property type="match status" value="1"/>
</dbReference>
<dbReference type="InterPro" id="IPR041373">
    <property type="entry name" value="RT_RNaseH"/>
</dbReference>
<dbReference type="InterPro" id="IPR036397">
    <property type="entry name" value="RNaseH_sf"/>
</dbReference>
<dbReference type="PROSITE" id="PS50878">
    <property type="entry name" value="RT_POL"/>
    <property type="match status" value="1"/>
</dbReference>
<evidence type="ECO:0000256" key="13">
    <source>
        <dbReference type="ARBA" id="ARBA00022842"/>
    </source>
</evidence>
<keyword evidence="13" id="KW-0460">Magnesium</keyword>
<dbReference type="InterPro" id="IPR005162">
    <property type="entry name" value="Retrotrans_gag_dom"/>
</dbReference>
<evidence type="ECO:0000256" key="3">
    <source>
        <dbReference type="ARBA" id="ARBA00012180"/>
    </source>
</evidence>
<feature type="compositionally biased region" description="Polar residues" evidence="20">
    <location>
        <begin position="1433"/>
        <end position="1457"/>
    </location>
</feature>
<accession>A0A3N0YFB4</accession>
<evidence type="ECO:0000256" key="15">
    <source>
        <dbReference type="ARBA" id="ARBA00022918"/>
    </source>
</evidence>
<dbReference type="InterPro" id="IPR016197">
    <property type="entry name" value="Chromo-like_dom_sf"/>
</dbReference>
<comment type="subcellular location">
    <subcellularLocation>
        <location evidence="1">Nucleus</location>
    </subcellularLocation>
</comment>
<dbReference type="EC" id="3.1.26.4" evidence="3"/>
<keyword evidence="10" id="KW-0064">Aspartyl protease</keyword>
<dbReference type="Pfam" id="PF13650">
    <property type="entry name" value="Asp_protease_2"/>
    <property type="match status" value="1"/>
</dbReference>
<keyword evidence="8" id="KW-0540">Nuclease</keyword>
<feature type="domain" description="Chromo" evidence="21">
    <location>
        <begin position="1352"/>
        <end position="1410"/>
    </location>
</feature>
<evidence type="ECO:0000256" key="10">
    <source>
        <dbReference type="ARBA" id="ARBA00022750"/>
    </source>
</evidence>
<dbReference type="InterPro" id="IPR021109">
    <property type="entry name" value="Peptidase_aspartic_dom_sf"/>
</dbReference>
<dbReference type="CDD" id="cd00303">
    <property type="entry name" value="retropepsin_like"/>
    <property type="match status" value="1"/>
</dbReference>
<protein>
    <recommendedName>
        <fullName evidence="19">Gypsy retrotransposon integrase-like protein 1</fullName>
        <ecNumber evidence="4">2.7.7.49</ecNumber>
        <ecNumber evidence="3">3.1.26.4</ecNumber>
    </recommendedName>
</protein>
<gene>
    <name evidence="24" type="ORF">DPX16_22664</name>
</gene>
<dbReference type="Gene3D" id="1.10.340.70">
    <property type="match status" value="1"/>
</dbReference>
<evidence type="ECO:0000313" key="25">
    <source>
        <dbReference type="Proteomes" id="UP000281406"/>
    </source>
</evidence>
<evidence type="ECO:0000256" key="7">
    <source>
        <dbReference type="ARBA" id="ARBA00022695"/>
    </source>
</evidence>
<dbReference type="EC" id="2.7.7.49" evidence="4"/>
<evidence type="ECO:0000256" key="17">
    <source>
        <dbReference type="ARBA" id="ARBA00023125"/>
    </source>
</evidence>
<dbReference type="PROSITE" id="PS50994">
    <property type="entry name" value="INTEGRASE"/>
    <property type="match status" value="1"/>
</dbReference>
<evidence type="ECO:0000256" key="2">
    <source>
        <dbReference type="ARBA" id="ARBA00010879"/>
    </source>
</evidence>
<evidence type="ECO:0000256" key="19">
    <source>
        <dbReference type="ARBA" id="ARBA00039658"/>
    </source>
</evidence>
<keyword evidence="15" id="KW-0695">RNA-directed DNA polymerase</keyword>
<dbReference type="SUPFAM" id="SSF53098">
    <property type="entry name" value="Ribonuclease H-like"/>
    <property type="match status" value="1"/>
</dbReference>